<keyword evidence="1" id="KW-0863">Zinc-finger</keyword>
<dbReference type="InterPro" id="IPR001878">
    <property type="entry name" value="Znf_CCHC"/>
</dbReference>
<sequence>MNVRLTADFSKEEILAVFEQFHPHKAPGIDGLSARFYKTFWAIIGDDVLALFSNLLTGRFAMSTQGYSKNNCVAALKLDMEKAYDRVEWSFLRAMLLRLGFTNQWAPDCLIAHVLSAKYYPTGNISLPLLEITLRMLGEWNTTLVTSVFAHADAEEILQCPVSPVSSDVSYFGVVIHRATNGCFANTLLCRDVNLGFPLKDELVTDVILQSLPDSFSQFVLNFNMNEINKTLPQLLSMLRSAESNMKKVGPKPILMVHKDKGKVNKKVVAKSKGNGKTKPKGKNALKPKGGVRKEGKCFHCDETGHWKRNCPVYLEEVKKAKANETFVSETAKEKESG</sequence>
<dbReference type="PROSITE" id="PS50158">
    <property type="entry name" value="ZF_CCHC"/>
    <property type="match status" value="1"/>
</dbReference>
<gene>
    <name evidence="4" type="ORF">F3Y22_tig00110384pilonHSYRG00013</name>
</gene>
<keyword evidence="5" id="KW-1185">Reference proteome</keyword>
<protein>
    <recommendedName>
        <fullName evidence="3">CCHC-type domain-containing protein</fullName>
    </recommendedName>
</protein>
<feature type="domain" description="CCHC-type" evidence="3">
    <location>
        <begin position="297"/>
        <end position="312"/>
    </location>
</feature>
<proteinExistence type="predicted"/>
<dbReference type="Gene3D" id="4.10.60.10">
    <property type="entry name" value="Zinc finger, CCHC-type"/>
    <property type="match status" value="1"/>
</dbReference>
<dbReference type="Pfam" id="PF00098">
    <property type="entry name" value="zf-CCHC"/>
    <property type="match status" value="1"/>
</dbReference>
<dbReference type="GO" id="GO:0008270">
    <property type="term" value="F:zinc ion binding"/>
    <property type="evidence" value="ECO:0007669"/>
    <property type="project" value="UniProtKB-KW"/>
</dbReference>
<organism evidence="4 5">
    <name type="scientific">Hibiscus syriacus</name>
    <name type="common">Rose of Sharon</name>
    <dbReference type="NCBI Taxonomy" id="106335"/>
    <lineage>
        <taxon>Eukaryota</taxon>
        <taxon>Viridiplantae</taxon>
        <taxon>Streptophyta</taxon>
        <taxon>Embryophyta</taxon>
        <taxon>Tracheophyta</taxon>
        <taxon>Spermatophyta</taxon>
        <taxon>Magnoliopsida</taxon>
        <taxon>eudicotyledons</taxon>
        <taxon>Gunneridae</taxon>
        <taxon>Pentapetalae</taxon>
        <taxon>rosids</taxon>
        <taxon>malvids</taxon>
        <taxon>Malvales</taxon>
        <taxon>Malvaceae</taxon>
        <taxon>Malvoideae</taxon>
        <taxon>Hibiscus</taxon>
    </lineage>
</organism>
<dbReference type="EMBL" id="VEPZ02000964">
    <property type="protein sequence ID" value="KAE8707236.1"/>
    <property type="molecule type" value="Genomic_DNA"/>
</dbReference>
<evidence type="ECO:0000256" key="1">
    <source>
        <dbReference type="PROSITE-ProRule" id="PRU00047"/>
    </source>
</evidence>
<evidence type="ECO:0000259" key="3">
    <source>
        <dbReference type="PROSITE" id="PS50158"/>
    </source>
</evidence>
<evidence type="ECO:0000313" key="5">
    <source>
        <dbReference type="Proteomes" id="UP000436088"/>
    </source>
</evidence>
<evidence type="ECO:0000313" key="4">
    <source>
        <dbReference type="EMBL" id="KAE8707236.1"/>
    </source>
</evidence>
<name>A0A6A3ASI7_HIBSY</name>
<dbReference type="SMART" id="SM00343">
    <property type="entry name" value="ZnF_C2HC"/>
    <property type="match status" value="1"/>
</dbReference>
<dbReference type="InterPro" id="IPR036875">
    <property type="entry name" value="Znf_CCHC_sf"/>
</dbReference>
<feature type="compositionally biased region" description="Basic residues" evidence="2">
    <location>
        <begin position="271"/>
        <end position="286"/>
    </location>
</feature>
<keyword evidence="1" id="KW-0479">Metal-binding</keyword>
<keyword evidence="1" id="KW-0862">Zinc</keyword>
<dbReference type="Proteomes" id="UP000436088">
    <property type="component" value="Unassembled WGS sequence"/>
</dbReference>
<dbReference type="GO" id="GO:0003676">
    <property type="term" value="F:nucleic acid binding"/>
    <property type="evidence" value="ECO:0007669"/>
    <property type="project" value="InterPro"/>
</dbReference>
<feature type="region of interest" description="Disordered" evidence="2">
    <location>
        <begin position="271"/>
        <end position="292"/>
    </location>
</feature>
<dbReference type="SUPFAM" id="SSF57756">
    <property type="entry name" value="Retrovirus zinc finger-like domains"/>
    <property type="match status" value="1"/>
</dbReference>
<comment type="caution">
    <text evidence="4">The sequence shown here is derived from an EMBL/GenBank/DDBJ whole genome shotgun (WGS) entry which is preliminary data.</text>
</comment>
<reference evidence="4" key="1">
    <citation type="submission" date="2019-09" db="EMBL/GenBank/DDBJ databases">
        <title>Draft genome information of white flower Hibiscus syriacus.</title>
        <authorList>
            <person name="Kim Y.-M."/>
        </authorList>
    </citation>
    <scope>NUCLEOTIDE SEQUENCE [LARGE SCALE GENOMIC DNA]</scope>
    <source>
        <strain evidence="4">YM2019G1</strain>
    </source>
</reference>
<evidence type="ECO:0000256" key="2">
    <source>
        <dbReference type="SAM" id="MobiDB-lite"/>
    </source>
</evidence>
<accession>A0A6A3ASI7</accession>
<dbReference type="AlphaFoldDB" id="A0A6A3ASI7"/>